<proteinExistence type="predicted"/>
<dbReference type="Pfam" id="PF18922">
    <property type="entry name" value="DUF5672"/>
    <property type="match status" value="1"/>
</dbReference>
<comment type="caution">
    <text evidence="2">The sequence shown here is derived from an EMBL/GenBank/DDBJ whole genome shotgun (WGS) entry which is preliminary data.</text>
</comment>
<gene>
    <name evidence="2" type="ORF">IB285_02040</name>
</gene>
<evidence type="ECO:0000313" key="2">
    <source>
        <dbReference type="EMBL" id="MBD2841030.1"/>
    </source>
</evidence>
<accession>A0ABR8KL42</accession>
<evidence type="ECO:0000313" key="3">
    <source>
        <dbReference type="Proteomes" id="UP000635384"/>
    </source>
</evidence>
<dbReference type="Proteomes" id="UP000635384">
    <property type="component" value="Unassembled WGS sequence"/>
</dbReference>
<reference evidence="2 3" key="1">
    <citation type="submission" date="2020-09" db="EMBL/GenBank/DDBJ databases">
        <authorList>
            <person name="Yoon J.-W."/>
        </authorList>
    </citation>
    <scope>NUCLEOTIDE SEQUENCE [LARGE SCALE GENOMIC DNA]</scope>
    <source>
        <strain evidence="2 3">KMU-140</strain>
    </source>
</reference>
<organism evidence="2 3">
    <name type="scientific">Erythrobacter rubeus</name>
    <dbReference type="NCBI Taxonomy" id="2760803"/>
    <lineage>
        <taxon>Bacteria</taxon>
        <taxon>Pseudomonadati</taxon>
        <taxon>Pseudomonadota</taxon>
        <taxon>Alphaproteobacteria</taxon>
        <taxon>Sphingomonadales</taxon>
        <taxon>Erythrobacteraceae</taxon>
        <taxon>Erythrobacter/Porphyrobacter group</taxon>
        <taxon>Erythrobacter</taxon>
    </lineage>
</organism>
<evidence type="ECO:0000259" key="1">
    <source>
        <dbReference type="Pfam" id="PF18922"/>
    </source>
</evidence>
<dbReference type="EMBL" id="JACXLC010000001">
    <property type="protein sequence ID" value="MBD2841030.1"/>
    <property type="molecule type" value="Genomic_DNA"/>
</dbReference>
<keyword evidence="3" id="KW-1185">Reference proteome</keyword>
<dbReference type="InterPro" id="IPR043729">
    <property type="entry name" value="DUF5672"/>
</dbReference>
<name>A0ABR8KL42_9SPHN</name>
<protein>
    <recommendedName>
        <fullName evidence="1">DUF5672 domain-containing protein</fullName>
    </recommendedName>
</protein>
<sequence>MSAKSLMSPIPSERLKLPEVTICAASSTNVEATILAIETSLAYVEPAEAILFTDVDVSQVGLPISDAIRVVRIEELRSSSAYSHFIVDELVKHIQSSHCLVVQWDGHIIDPDRWSSEFLEYDYIGASWPQFDDGRCVGNGGFSLRSRRLMEACLSPDFQSHHPEDIAICRTNRALLEKQGMRFGPADLADMFSAERASDPSRTFGYHGVFLMPEVLGPELFWELYLSLDERGSLKPDFRALRRAVNNGENGGRRSLRMLGDRVADMILPKR</sequence>
<dbReference type="RefSeq" id="WP_190786607.1">
    <property type="nucleotide sequence ID" value="NZ_JACXLC010000001.1"/>
</dbReference>
<feature type="domain" description="DUF5672" evidence="1">
    <location>
        <begin position="73"/>
        <end position="207"/>
    </location>
</feature>